<organism evidence="1 2">
    <name type="scientific">Cryptosporidium andersoni</name>
    <dbReference type="NCBI Taxonomy" id="117008"/>
    <lineage>
        <taxon>Eukaryota</taxon>
        <taxon>Sar</taxon>
        <taxon>Alveolata</taxon>
        <taxon>Apicomplexa</taxon>
        <taxon>Conoidasida</taxon>
        <taxon>Coccidia</taxon>
        <taxon>Eucoccidiorida</taxon>
        <taxon>Eimeriorina</taxon>
        <taxon>Cryptosporidiidae</taxon>
        <taxon>Cryptosporidium</taxon>
    </lineage>
</organism>
<dbReference type="Proteomes" id="UP000186804">
    <property type="component" value="Unassembled WGS sequence"/>
</dbReference>
<dbReference type="EMBL" id="LRBS01000003">
    <property type="protein sequence ID" value="OII78264.1"/>
    <property type="molecule type" value="Genomic_DNA"/>
</dbReference>
<comment type="caution">
    <text evidence="1">The sequence shown here is derived from an EMBL/GenBank/DDBJ whole genome shotgun (WGS) entry which is preliminary data.</text>
</comment>
<dbReference type="VEuPathDB" id="CryptoDB:cand_034890"/>
<dbReference type="AlphaFoldDB" id="A0A1J4MVN0"/>
<protein>
    <submittedName>
        <fullName evidence="1">Uncharacterized protein</fullName>
    </submittedName>
</protein>
<dbReference type="RefSeq" id="XP_067070110.1">
    <property type="nucleotide sequence ID" value="XM_067213715.1"/>
</dbReference>
<proteinExistence type="predicted"/>
<dbReference type="OrthoDB" id="10293686at2759"/>
<keyword evidence="2" id="KW-1185">Reference proteome</keyword>
<evidence type="ECO:0000313" key="1">
    <source>
        <dbReference type="EMBL" id="OII78264.1"/>
    </source>
</evidence>
<sequence>MMLNRRILFSLIITFISFSYYVDCHTLKNLPKSYYWNQSLQRFSLLTRQSISDDDRIKCKESELYINPWSIKEAVFSSVEEAEERRIFLTKCITYYSELSRDLYFKYLERRYSSKSYEKIFNIFDVYIIKEKYLKSIVTLGRFLTSLGILLHKTYEYGFNQKGLKYPSELEREIESLSGIISVRRPYTYSSCKKLVKDAGIYEILINISSDDNVLLSRARKCSIVRGIINGAIRKANESTTEFLNRYKISHNERYLHEASRWKNKKEKLYLLHGIVTVALAITSSDILVSKK</sequence>
<evidence type="ECO:0000313" key="2">
    <source>
        <dbReference type="Proteomes" id="UP000186804"/>
    </source>
</evidence>
<reference evidence="1 2" key="1">
    <citation type="submission" date="2016-10" db="EMBL/GenBank/DDBJ databases">
        <title>Reductive evolution of mitochondrial metabolism and differential evolution of invasion-related proteins in Cryptosporidium.</title>
        <authorList>
            <person name="Liu S."/>
            <person name="Roellig D.M."/>
            <person name="Guo Y."/>
            <person name="Li N."/>
            <person name="Frace M.A."/>
            <person name="Tang K."/>
            <person name="Zhang L."/>
            <person name="Feng Y."/>
            <person name="Xiao L."/>
        </authorList>
    </citation>
    <scope>NUCLEOTIDE SEQUENCE [LARGE SCALE GENOMIC DNA]</scope>
    <source>
        <strain evidence="1">30847</strain>
    </source>
</reference>
<name>A0A1J4MVN0_9CRYT</name>
<accession>A0A1J4MVN0</accession>
<dbReference type="GeneID" id="92367673"/>
<gene>
    <name evidence="1" type="ORF">cand_034890</name>
</gene>